<dbReference type="PANTHER" id="PTHR31279">
    <property type="entry name" value="PROTEIN EXORDIUM-LIKE 5"/>
    <property type="match status" value="1"/>
</dbReference>
<dbReference type="PANTHER" id="PTHR31279:SF58">
    <property type="entry name" value="PROTEIN EXORDIUM-LIKE 2"/>
    <property type="match status" value="1"/>
</dbReference>
<feature type="chain" id="PRO_5043942689" evidence="6">
    <location>
        <begin position="22"/>
        <end position="667"/>
    </location>
</feature>
<keyword evidence="2" id="KW-0964">Secreted</keyword>
<evidence type="ECO:0000313" key="7">
    <source>
        <dbReference type="EMBL" id="CAK0760599.1"/>
    </source>
</evidence>
<dbReference type="GO" id="GO:0005576">
    <property type="term" value="C:extracellular region"/>
    <property type="evidence" value="ECO:0007669"/>
    <property type="project" value="UniProtKB-SubCell"/>
</dbReference>
<keyword evidence="3 6" id="KW-0732">Signal</keyword>
<evidence type="ECO:0000256" key="2">
    <source>
        <dbReference type="ARBA" id="ARBA00022525"/>
    </source>
</evidence>
<evidence type="ECO:0000256" key="5">
    <source>
        <dbReference type="SAM" id="MobiDB-lite"/>
    </source>
</evidence>
<feature type="signal peptide" evidence="6">
    <location>
        <begin position="1"/>
        <end position="21"/>
    </location>
</feature>
<evidence type="ECO:0000313" key="8">
    <source>
        <dbReference type="Proteomes" id="UP001314263"/>
    </source>
</evidence>
<dbReference type="EMBL" id="CAUYUE010000004">
    <property type="protein sequence ID" value="CAK0760599.1"/>
    <property type="molecule type" value="Genomic_DNA"/>
</dbReference>
<feature type="region of interest" description="Disordered" evidence="5">
    <location>
        <begin position="161"/>
        <end position="259"/>
    </location>
</feature>
<comment type="caution">
    <text evidence="7">The sequence shown here is derived from an EMBL/GenBank/DDBJ whole genome shotgun (WGS) entry which is preliminary data.</text>
</comment>
<keyword evidence="8" id="KW-1185">Reference proteome</keyword>
<name>A0AAV1HZS7_9CHLO</name>
<comment type="subcellular location">
    <subcellularLocation>
        <location evidence="1">Secreted</location>
    </subcellularLocation>
</comment>
<evidence type="ECO:0000256" key="3">
    <source>
        <dbReference type="ARBA" id="ARBA00022729"/>
    </source>
</evidence>
<feature type="region of interest" description="Disordered" evidence="5">
    <location>
        <begin position="76"/>
        <end position="119"/>
    </location>
</feature>
<protein>
    <submittedName>
        <fullName evidence="7">Uncharacterized protein</fullName>
    </submittedName>
</protein>
<feature type="compositionally biased region" description="Low complexity" evidence="5">
    <location>
        <begin position="190"/>
        <end position="230"/>
    </location>
</feature>
<gene>
    <name evidence="7" type="ORF">CVIRNUC_002784</name>
</gene>
<evidence type="ECO:0000256" key="4">
    <source>
        <dbReference type="ARBA" id="ARBA00023591"/>
    </source>
</evidence>
<organism evidence="7 8">
    <name type="scientific">Coccomyxa viridis</name>
    <dbReference type="NCBI Taxonomy" id="1274662"/>
    <lineage>
        <taxon>Eukaryota</taxon>
        <taxon>Viridiplantae</taxon>
        <taxon>Chlorophyta</taxon>
        <taxon>core chlorophytes</taxon>
        <taxon>Trebouxiophyceae</taxon>
        <taxon>Trebouxiophyceae incertae sedis</taxon>
        <taxon>Coccomyxaceae</taxon>
        <taxon>Coccomyxa</taxon>
    </lineage>
</organism>
<feature type="compositionally biased region" description="Basic and acidic residues" evidence="5">
    <location>
        <begin position="76"/>
        <end position="105"/>
    </location>
</feature>
<proteinExistence type="inferred from homology"/>
<sequence length="667" mass="69033">MRWRLLGALLLAASLVDGAVAGEPRIAGPISYIRPQQQTRQLQAKKEGSAAAKAIAAASQPATDPAVGSWWVQDASEKHAAEGKPVTEKATGKHKAARAEGEKGRAASSKGMGSGKVTSVDGQKAEDALQGVWTLPTGTGSRQAALGNLYVAAKMSPLAVSPKKSFQGEKPDMPDSTQIDNSKYPDADLADTAGAAGPTPAAASPAPASPADLQGSAAAALQAASPPSGQLAAPAKITPRLPPPPPPGPPVPPGPSTVSACSGYLTKEEIVAGLEYAAGQEYLPFDPCWDARLAALKSFYGQPAGVAPFAYLNPGGYVSNVSFWVNALKDYADGEAPYILIPGTAPTNSSSNGTTSSSLSVPVNADGVSTVTPPATPPADAPVTTGYGINWYGGPVLNNKAGIVLYYVWYGGWGNINNQGTASRPTTVKVLTDLAQSIGSTPWFNIGTTYNDQNGAVVNKIKYGGRTAITSSNKCWQGRTLTNDQIFTAVDCAIQKNLLPYATNAVYLVLGASNIKVNSGMCVSYCGWHTYGFDSQNRQTLFGFIGSPLPCLNACTAQGASNVLATPNYNAEADGMASITAHEIAEAASDPLINAWYTAAGYENADLCAWTFSQATFPAGGGLANVRWNCPAAAKKQGCISRYYLIQQNWVNQAPGYCALSIGGSGK</sequence>
<dbReference type="InterPro" id="IPR006766">
    <property type="entry name" value="EXORDIUM-like"/>
</dbReference>
<feature type="compositionally biased region" description="Pro residues" evidence="5">
    <location>
        <begin position="240"/>
        <end position="255"/>
    </location>
</feature>
<evidence type="ECO:0000256" key="6">
    <source>
        <dbReference type="SAM" id="SignalP"/>
    </source>
</evidence>
<dbReference type="Proteomes" id="UP001314263">
    <property type="component" value="Unassembled WGS sequence"/>
</dbReference>
<accession>A0AAV1HZS7</accession>
<comment type="similarity">
    <text evidence="4">Belongs to the EXORDIUM family.</text>
</comment>
<dbReference type="Pfam" id="PF04674">
    <property type="entry name" value="Phi_1"/>
    <property type="match status" value="1"/>
</dbReference>
<reference evidence="7 8" key="1">
    <citation type="submission" date="2023-10" db="EMBL/GenBank/DDBJ databases">
        <authorList>
            <person name="Maclean D."/>
            <person name="Macfadyen A."/>
        </authorList>
    </citation>
    <scope>NUCLEOTIDE SEQUENCE [LARGE SCALE GENOMIC DNA]</scope>
</reference>
<dbReference type="AlphaFoldDB" id="A0AAV1HZS7"/>
<evidence type="ECO:0000256" key="1">
    <source>
        <dbReference type="ARBA" id="ARBA00004613"/>
    </source>
</evidence>